<feature type="transmembrane region" description="Helical" evidence="1">
    <location>
        <begin position="12"/>
        <end position="35"/>
    </location>
</feature>
<sequence length="77" mass="8035">MKEPKREAGLGKTALVIASAGTLLAAYIIIGIFAARWLQRLIGGSEIWVAVGAISGMALGIINVALLIKKFLGEQNG</sequence>
<dbReference type="AlphaFoldDB" id="A0A1G8N6M4"/>
<evidence type="ECO:0000313" key="2">
    <source>
        <dbReference type="EMBL" id="SDI75838.1"/>
    </source>
</evidence>
<name>A0A1G8N6M4_9BACL</name>
<dbReference type="EMBL" id="FNDX01000008">
    <property type="protein sequence ID" value="SDI75838.1"/>
    <property type="molecule type" value="Genomic_DNA"/>
</dbReference>
<dbReference type="STRING" id="1174501.SAMN05216192_10853"/>
<dbReference type="RefSeq" id="WP_090713886.1">
    <property type="nucleotide sequence ID" value="NZ_CBCSKY010000006.1"/>
</dbReference>
<feature type="transmembrane region" description="Helical" evidence="1">
    <location>
        <begin position="47"/>
        <end position="68"/>
    </location>
</feature>
<proteinExistence type="predicted"/>
<dbReference type="Proteomes" id="UP000199050">
    <property type="component" value="Unassembled WGS sequence"/>
</dbReference>
<dbReference type="OrthoDB" id="2624769at2"/>
<evidence type="ECO:0000256" key="1">
    <source>
        <dbReference type="SAM" id="Phobius"/>
    </source>
</evidence>
<accession>A0A1G8N6M4</accession>
<dbReference type="InterPro" id="IPR032820">
    <property type="entry name" value="ATPase_put"/>
</dbReference>
<keyword evidence="1" id="KW-1133">Transmembrane helix</keyword>
<reference evidence="3" key="1">
    <citation type="submission" date="2016-10" db="EMBL/GenBank/DDBJ databases">
        <authorList>
            <person name="Varghese N."/>
            <person name="Submissions S."/>
        </authorList>
    </citation>
    <scope>NUCLEOTIDE SEQUENCE [LARGE SCALE GENOMIC DNA]</scope>
    <source>
        <strain evidence="3">CGMCC 1.11012</strain>
    </source>
</reference>
<gene>
    <name evidence="2" type="ORF">SAMN05216192_10853</name>
</gene>
<organism evidence="2 3">
    <name type="scientific">Paenibacillus typhae</name>
    <dbReference type="NCBI Taxonomy" id="1174501"/>
    <lineage>
        <taxon>Bacteria</taxon>
        <taxon>Bacillati</taxon>
        <taxon>Bacillota</taxon>
        <taxon>Bacilli</taxon>
        <taxon>Bacillales</taxon>
        <taxon>Paenibacillaceae</taxon>
        <taxon>Paenibacillus</taxon>
    </lineage>
</organism>
<dbReference type="Pfam" id="PF09527">
    <property type="entry name" value="ATPase_gene1"/>
    <property type="match status" value="1"/>
</dbReference>
<keyword evidence="3" id="KW-1185">Reference proteome</keyword>
<keyword evidence="1" id="KW-0472">Membrane</keyword>
<evidence type="ECO:0008006" key="4">
    <source>
        <dbReference type="Google" id="ProtNLM"/>
    </source>
</evidence>
<evidence type="ECO:0000313" key="3">
    <source>
        <dbReference type="Proteomes" id="UP000199050"/>
    </source>
</evidence>
<keyword evidence="1" id="KW-0812">Transmembrane</keyword>
<protein>
    <recommendedName>
        <fullName evidence="4">F0F1-ATPase subunit Ca2+/Mg2+ transporter</fullName>
    </recommendedName>
</protein>